<dbReference type="KEGG" id="mphn:HGG64_01495"/>
<dbReference type="RefSeq" id="WP_169580205.1">
    <property type="nucleotide sequence ID" value="NZ_CP051480.1"/>
</dbReference>
<dbReference type="SUPFAM" id="SSF52096">
    <property type="entry name" value="ClpP/crotonase"/>
    <property type="match status" value="1"/>
</dbReference>
<evidence type="ECO:0000313" key="3">
    <source>
        <dbReference type="Proteomes" id="UP000501728"/>
    </source>
</evidence>
<dbReference type="GO" id="GO:0006508">
    <property type="term" value="P:proteolysis"/>
    <property type="evidence" value="ECO:0007669"/>
    <property type="project" value="InterPro"/>
</dbReference>
<organism evidence="2 3">
    <name type="scientific">Mycoplasma phocoeninasale</name>
    <dbReference type="NCBI Taxonomy" id="2726117"/>
    <lineage>
        <taxon>Bacteria</taxon>
        <taxon>Bacillati</taxon>
        <taxon>Mycoplasmatota</taxon>
        <taxon>Mollicutes</taxon>
        <taxon>Mycoplasmataceae</taxon>
        <taxon>Mycoplasma</taxon>
    </lineage>
</organism>
<protein>
    <recommendedName>
        <fullName evidence="1">Tail specific protease domain-containing protein</fullName>
    </recommendedName>
</protein>
<dbReference type="Proteomes" id="UP000501728">
    <property type="component" value="Chromosome"/>
</dbReference>
<evidence type="ECO:0000313" key="2">
    <source>
        <dbReference type="EMBL" id="QJG66382.1"/>
    </source>
</evidence>
<gene>
    <name evidence="2" type="ORF">HGG64_01495</name>
</gene>
<sequence>MVRTLGFMTNKPILNREYDVLNRRADLSQSVVDTKGNDRYGKDAYTQYNWNLLVGINTFSAANQLTSIVKEMGIAKIIGQRTGGGMSAIMPITLLDGTTVTISSPNNAVFGENNESIEDGIAPDMELAYDKFYDYDYIDKLISNQALQTPKASQNHETTQN</sequence>
<reference evidence="2 3" key="1">
    <citation type="submission" date="2020-04" db="EMBL/GenBank/DDBJ databases">
        <title>Novel Mycoplasma species detected in Phocoena phocoena (harbor porpoise) from the USA.</title>
        <authorList>
            <person name="Volokhov D.V."/>
        </authorList>
    </citation>
    <scope>NUCLEOTIDE SEQUENCE [LARGE SCALE GENOMIC DNA]</scope>
    <source>
        <strain evidence="2 3">C264-NAS</strain>
    </source>
</reference>
<dbReference type="AlphaFoldDB" id="A0A858U1V2"/>
<dbReference type="Pfam" id="PF03572">
    <property type="entry name" value="Peptidase_S41"/>
    <property type="match status" value="1"/>
</dbReference>
<proteinExistence type="predicted"/>
<accession>A0A858U1V2</accession>
<dbReference type="InterPro" id="IPR005151">
    <property type="entry name" value="Tail-specific_protease"/>
</dbReference>
<dbReference type="InterPro" id="IPR029045">
    <property type="entry name" value="ClpP/crotonase-like_dom_sf"/>
</dbReference>
<evidence type="ECO:0000259" key="1">
    <source>
        <dbReference type="Pfam" id="PF03572"/>
    </source>
</evidence>
<dbReference type="GO" id="GO:0008236">
    <property type="term" value="F:serine-type peptidase activity"/>
    <property type="evidence" value="ECO:0007669"/>
    <property type="project" value="InterPro"/>
</dbReference>
<keyword evidence="3" id="KW-1185">Reference proteome</keyword>
<dbReference type="Gene3D" id="3.90.226.10">
    <property type="entry name" value="2-enoyl-CoA Hydratase, Chain A, domain 1"/>
    <property type="match status" value="1"/>
</dbReference>
<dbReference type="EMBL" id="CP051480">
    <property type="protein sequence ID" value="QJG66382.1"/>
    <property type="molecule type" value="Genomic_DNA"/>
</dbReference>
<feature type="domain" description="Tail specific protease" evidence="1">
    <location>
        <begin position="23"/>
        <end position="126"/>
    </location>
</feature>
<name>A0A858U1V2_9MOLU</name>